<evidence type="ECO:0008006" key="3">
    <source>
        <dbReference type="Google" id="ProtNLM"/>
    </source>
</evidence>
<dbReference type="EMBL" id="CP059833">
    <property type="protein sequence ID" value="QMV84389.1"/>
    <property type="molecule type" value="Genomic_DNA"/>
</dbReference>
<dbReference type="Proteomes" id="UP000515570">
    <property type="component" value="Chromosome"/>
</dbReference>
<organism evidence="1 2">
    <name type="scientific">Corynebacterium hindlerae</name>
    <dbReference type="NCBI Taxonomy" id="699041"/>
    <lineage>
        <taxon>Bacteria</taxon>
        <taxon>Bacillati</taxon>
        <taxon>Actinomycetota</taxon>
        <taxon>Actinomycetes</taxon>
        <taxon>Mycobacteriales</taxon>
        <taxon>Corynebacteriaceae</taxon>
        <taxon>Corynebacterium</taxon>
    </lineage>
</organism>
<gene>
    <name evidence="1" type="ORF">HW450_08400</name>
</gene>
<name>A0A7G5FCP8_9CORY</name>
<sequence>MPSYRLKPRLQVWKITGLVAALLIIPNAVDPIVPDLDDDRAQVKLGEKASDWEIPLEWPDGGPLVCEKDDDSMYTSWLCEGATVSSIVMDNVIDQKNSLKRGIRAMTISEPKLGSFAYEGNVLLYETKDAIALSQQGVGDQEGKTLVVVVSGEQQDPYTDLVLHNLRGNEDKRPDLNEIGTAA</sequence>
<reference evidence="1 2" key="1">
    <citation type="submission" date="2020-07" db="EMBL/GenBank/DDBJ databases">
        <title>non toxigenic Corynebacterium sp. nov from a clinical source.</title>
        <authorList>
            <person name="Bernier A.-M."/>
            <person name="Bernard K."/>
        </authorList>
    </citation>
    <scope>NUCLEOTIDE SEQUENCE [LARGE SCALE GENOMIC DNA]</scope>
    <source>
        <strain evidence="2">NML 93-0612</strain>
    </source>
</reference>
<protein>
    <recommendedName>
        <fullName evidence="3">Secreted protein</fullName>
    </recommendedName>
</protein>
<evidence type="ECO:0000313" key="1">
    <source>
        <dbReference type="EMBL" id="QMV84389.1"/>
    </source>
</evidence>
<proteinExistence type="predicted"/>
<accession>A0A7G5FCP8</accession>
<dbReference type="AlphaFoldDB" id="A0A7G5FCP8"/>
<evidence type="ECO:0000313" key="2">
    <source>
        <dbReference type="Proteomes" id="UP000515570"/>
    </source>
</evidence>
<keyword evidence="2" id="KW-1185">Reference proteome</keyword>
<dbReference type="RefSeq" id="WP_182385198.1">
    <property type="nucleotide sequence ID" value="NZ_CP059833.1"/>
</dbReference>